<evidence type="ECO:0000259" key="16">
    <source>
        <dbReference type="Pfam" id="PF02775"/>
    </source>
</evidence>
<feature type="domain" description="Thiamine pyrophosphate enzyme central" evidence="15">
    <location>
        <begin position="191"/>
        <end position="326"/>
    </location>
</feature>
<dbReference type="GO" id="GO:0005948">
    <property type="term" value="C:acetolactate synthase complex"/>
    <property type="evidence" value="ECO:0007669"/>
    <property type="project" value="UniProtKB-ARBA"/>
</dbReference>
<evidence type="ECO:0000256" key="3">
    <source>
        <dbReference type="ARBA" id="ARBA00007812"/>
    </source>
</evidence>
<evidence type="ECO:0000259" key="17">
    <source>
        <dbReference type="Pfam" id="PF02776"/>
    </source>
</evidence>
<evidence type="ECO:0000256" key="4">
    <source>
        <dbReference type="ARBA" id="ARBA00013145"/>
    </source>
</evidence>
<dbReference type="InterPro" id="IPR012001">
    <property type="entry name" value="Thiamin_PyroP_enz_TPP-bd_dom"/>
</dbReference>
<accession>A0A9D1PUA3</accession>
<evidence type="ECO:0000256" key="5">
    <source>
        <dbReference type="ARBA" id="ARBA00022605"/>
    </source>
</evidence>
<evidence type="ECO:0000256" key="13">
    <source>
        <dbReference type="ARBA" id="ARBA00048670"/>
    </source>
</evidence>
<evidence type="ECO:0000256" key="14">
    <source>
        <dbReference type="RuleBase" id="RU003591"/>
    </source>
</evidence>
<dbReference type="Pfam" id="PF00205">
    <property type="entry name" value="TPP_enzyme_M"/>
    <property type="match status" value="1"/>
</dbReference>
<dbReference type="Gene3D" id="3.40.50.1220">
    <property type="entry name" value="TPP-binding domain"/>
    <property type="match status" value="1"/>
</dbReference>
<dbReference type="InterPro" id="IPR011766">
    <property type="entry name" value="TPP_enzyme_TPP-bd"/>
</dbReference>
<dbReference type="InterPro" id="IPR012846">
    <property type="entry name" value="Acetolactate_synth_lsu"/>
</dbReference>
<dbReference type="EC" id="2.2.1.6" evidence="4 14"/>
<evidence type="ECO:0000256" key="2">
    <source>
        <dbReference type="ARBA" id="ARBA00005025"/>
    </source>
</evidence>
<dbReference type="Gene3D" id="3.40.50.970">
    <property type="match status" value="2"/>
</dbReference>
<keyword evidence="9" id="KW-0274">FAD</keyword>
<evidence type="ECO:0000256" key="9">
    <source>
        <dbReference type="ARBA" id="ARBA00022827"/>
    </source>
</evidence>
<comment type="cofactor">
    <cofactor evidence="14">
        <name>Mg(2+)</name>
        <dbReference type="ChEBI" id="CHEBI:18420"/>
    </cofactor>
    <text evidence="14">Binds 1 Mg(2+) ion per subunit.</text>
</comment>
<evidence type="ECO:0000259" key="15">
    <source>
        <dbReference type="Pfam" id="PF00205"/>
    </source>
</evidence>
<dbReference type="NCBIfam" id="TIGR00118">
    <property type="entry name" value="acolac_lg"/>
    <property type="match status" value="1"/>
</dbReference>
<dbReference type="InterPro" id="IPR029035">
    <property type="entry name" value="DHS-like_NAD/FAD-binding_dom"/>
</dbReference>
<dbReference type="SUPFAM" id="SSF52518">
    <property type="entry name" value="Thiamin diphosphate-binding fold (THDP-binding)"/>
    <property type="match status" value="2"/>
</dbReference>
<evidence type="ECO:0000256" key="10">
    <source>
        <dbReference type="ARBA" id="ARBA00022842"/>
    </source>
</evidence>
<comment type="pathway">
    <text evidence="1 14">Amino-acid biosynthesis; L-isoleucine biosynthesis; L-isoleucine from 2-oxobutanoate: step 1/4.</text>
</comment>
<dbReference type="FunFam" id="3.40.50.970:FF:000007">
    <property type="entry name" value="Acetolactate synthase"/>
    <property type="match status" value="1"/>
</dbReference>
<evidence type="ECO:0000256" key="8">
    <source>
        <dbReference type="ARBA" id="ARBA00022723"/>
    </source>
</evidence>
<dbReference type="PANTHER" id="PTHR18968">
    <property type="entry name" value="THIAMINE PYROPHOSPHATE ENZYMES"/>
    <property type="match status" value="1"/>
</dbReference>
<dbReference type="GO" id="GO:0009099">
    <property type="term" value="P:L-valine biosynthetic process"/>
    <property type="evidence" value="ECO:0007669"/>
    <property type="project" value="TreeGrafter"/>
</dbReference>
<dbReference type="Pfam" id="PF02775">
    <property type="entry name" value="TPP_enzyme_C"/>
    <property type="match status" value="1"/>
</dbReference>
<reference evidence="18" key="2">
    <citation type="submission" date="2021-04" db="EMBL/GenBank/DDBJ databases">
        <authorList>
            <person name="Gilroy R."/>
        </authorList>
    </citation>
    <scope>NUCLEOTIDE SEQUENCE</scope>
    <source>
        <strain evidence="18">Gambia11-129</strain>
    </source>
</reference>
<dbReference type="InterPro" id="IPR000399">
    <property type="entry name" value="TPP-bd_CS"/>
</dbReference>
<dbReference type="SUPFAM" id="SSF52467">
    <property type="entry name" value="DHS-like NAD/FAD-binding domain"/>
    <property type="match status" value="1"/>
</dbReference>
<dbReference type="InterPro" id="IPR039368">
    <property type="entry name" value="AHAS_TPP"/>
</dbReference>
<keyword evidence="12 14" id="KW-0100">Branched-chain amino acid biosynthesis</keyword>
<sequence length="561" mass="61539">MKLTGAEIIVKELIRAGVDTVFGYPGGQVIPLYDALYKEKGNIRHILTAHEQGASHAADGYARTSGKVGVCIATSGPGATNLVTGLATAYMDSSPVVAITGNVPLSLLGRDSFQEVDITGVTMPVTKHNWIIKRAEDIVKTIRMAFKIASSGRPGPVLVDVPKDLQVAEIEYDEDVVLDEDEKKEINKEDLDKAIRMIESAKRPFFYIGGGVIRSDSSELLNRLLELTDSATCSTLMALGAVKSRNPRFTGMVGMHGTKLSNMCVNSCDLLIVCGARFSDRVISNASTFARQAEILQLDVDPAEIDKNIYTSHHVIGDIKEILSRLISHFDSNPLDHHEWIENIQRLRERYPMKVTTESRRSREVLKALEKILPENNVITTEVGQHQMWAAQFLKTIRARRFLTSGGLGTMGFGTGAAIGAQMARPDARVVNIAGDGSFRMNMNELATISRYNLPVVILIMNNHALGMVRQWQTLFYDGRYSETTLSTPVDWIKLASAFSIEGRRLSLSDDPGAVLEEVIAMGKACVVDVEIPLDDKVLPMVAPGASINDMIGFIDNEDFS</sequence>
<keyword evidence="8 14" id="KW-0479">Metal-binding</keyword>
<comment type="caution">
    <text evidence="18">The sequence shown here is derived from an EMBL/GenBank/DDBJ whole genome shotgun (WGS) entry which is preliminary data.</text>
</comment>
<evidence type="ECO:0000256" key="1">
    <source>
        <dbReference type="ARBA" id="ARBA00004974"/>
    </source>
</evidence>
<reference evidence="18" key="1">
    <citation type="journal article" date="2021" name="PeerJ">
        <title>Extensive microbial diversity within the chicken gut microbiome revealed by metagenomics and culture.</title>
        <authorList>
            <person name="Gilroy R."/>
            <person name="Ravi A."/>
            <person name="Getino M."/>
            <person name="Pursley I."/>
            <person name="Horton D.L."/>
            <person name="Alikhan N.F."/>
            <person name="Baker D."/>
            <person name="Gharbi K."/>
            <person name="Hall N."/>
            <person name="Watson M."/>
            <person name="Adriaenssens E.M."/>
            <person name="Foster-Nyarko E."/>
            <person name="Jarju S."/>
            <person name="Secka A."/>
            <person name="Antonio M."/>
            <person name="Oren A."/>
            <person name="Chaudhuri R.R."/>
            <person name="La Ragione R."/>
            <person name="Hildebrand F."/>
            <person name="Pallen M.J."/>
        </authorList>
    </citation>
    <scope>NUCLEOTIDE SEQUENCE</scope>
    <source>
        <strain evidence="18">Gambia11-129</strain>
    </source>
</reference>
<evidence type="ECO:0000256" key="7">
    <source>
        <dbReference type="ARBA" id="ARBA00022679"/>
    </source>
</evidence>
<dbReference type="CDD" id="cd07035">
    <property type="entry name" value="TPP_PYR_POX_like"/>
    <property type="match status" value="1"/>
</dbReference>
<keyword evidence="11 14" id="KW-0786">Thiamine pyrophosphate</keyword>
<dbReference type="EMBL" id="DXHU01000023">
    <property type="protein sequence ID" value="HIV99355.1"/>
    <property type="molecule type" value="Genomic_DNA"/>
</dbReference>
<proteinExistence type="inferred from homology"/>
<keyword evidence="10 14" id="KW-0460">Magnesium</keyword>
<dbReference type="PROSITE" id="PS00187">
    <property type="entry name" value="TPP_ENZYMES"/>
    <property type="match status" value="1"/>
</dbReference>
<comment type="catalytic activity">
    <reaction evidence="13 14">
        <text>2 pyruvate + H(+) = (2S)-2-acetolactate + CO2</text>
        <dbReference type="Rhea" id="RHEA:25249"/>
        <dbReference type="ChEBI" id="CHEBI:15361"/>
        <dbReference type="ChEBI" id="CHEBI:15378"/>
        <dbReference type="ChEBI" id="CHEBI:16526"/>
        <dbReference type="ChEBI" id="CHEBI:58476"/>
        <dbReference type="EC" id="2.2.1.6"/>
    </reaction>
</comment>
<evidence type="ECO:0000256" key="12">
    <source>
        <dbReference type="ARBA" id="ARBA00023304"/>
    </source>
</evidence>
<comment type="similarity">
    <text evidence="3 14">Belongs to the TPP enzyme family.</text>
</comment>
<dbReference type="GO" id="GO:0030976">
    <property type="term" value="F:thiamine pyrophosphate binding"/>
    <property type="evidence" value="ECO:0007669"/>
    <property type="project" value="UniProtKB-UniRule"/>
</dbReference>
<dbReference type="InterPro" id="IPR012000">
    <property type="entry name" value="Thiamin_PyroP_enz_cen_dom"/>
</dbReference>
<dbReference type="AlphaFoldDB" id="A0A9D1PUA3"/>
<comment type="cofactor">
    <cofactor evidence="14">
        <name>thiamine diphosphate</name>
        <dbReference type="ChEBI" id="CHEBI:58937"/>
    </cofactor>
    <text evidence="14">Binds 1 thiamine pyrophosphate per subunit.</text>
</comment>
<organism evidence="18 19">
    <name type="scientific">Candidatus Ornithospirochaeta avicola</name>
    <dbReference type="NCBI Taxonomy" id="2840896"/>
    <lineage>
        <taxon>Bacteria</taxon>
        <taxon>Pseudomonadati</taxon>
        <taxon>Spirochaetota</taxon>
        <taxon>Spirochaetia</taxon>
        <taxon>Spirochaetales</taxon>
        <taxon>Spirochaetaceae</taxon>
        <taxon>Spirochaetaceae incertae sedis</taxon>
        <taxon>Candidatus Ornithospirochaeta</taxon>
    </lineage>
</organism>
<dbReference type="InterPro" id="IPR029061">
    <property type="entry name" value="THDP-binding"/>
</dbReference>
<evidence type="ECO:0000313" key="18">
    <source>
        <dbReference type="EMBL" id="HIV99355.1"/>
    </source>
</evidence>
<dbReference type="Proteomes" id="UP000823936">
    <property type="component" value="Unassembled WGS sequence"/>
</dbReference>
<feature type="domain" description="Thiamine pyrophosphate enzyme TPP-binding" evidence="16">
    <location>
        <begin position="383"/>
        <end position="530"/>
    </location>
</feature>
<dbReference type="GO" id="GO:0050660">
    <property type="term" value="F:flavin adenine dinucleotide binding"/>
    <property type="evidence" value="ECO:0007669"/>
    <property type="project" value="InterPro"/>
</dbReference>
<dbReference type="GO" id="GO:0009097">
    <property type="term" value="P:isoleucine biosynthetic process"/>
    <property type="evidence" value="ECO:0007669"/>
    <property type="project" value="TreeGrafter"/>
</dbReference>
<evidence type="ECO:0000256" key="11">
    <source>
        <dbReference type="ARBA" id="ARBA00023052"/>
    </source>
</evidence>
<protein>
    <recommendedName>
        <fullName evidence="4 14">Acetolactate synthase</fullName>
        <ecNumber evidence="4 14">2.2.1.6</ecNumber>
    </recommendedName>
</protein>
<keyword evidence="6" id="KW-0285">Flavoprotein</keyword>
<comment type="pathway">
    <text evidence="2 14">Amino-acid biosynthesis; L-valine biosynthesis; L-valine from pyruvate: step 1/4.</text>
</comment>
<keyword evidence="7 14" id="KW-0808">Transferase</keyword>
<evidence type="ECO:0000256" key="6">
    <source>
        <dbReference type="ARBA" id="ARBA00022630"/>
    </source>
</evidence>
<dbReference type="CDD" id="cd02015">
    <property type="entry name" value="TPP_AHAS"/>
    <property type="match status" value="1"/>
</dbReference>
<dbReference type="GO" id="GO:0003984">
    <property type="term" value="F:acetolactate synthase activity"/>
    <property type="evidence" value="ECO:0007669"/>
    <property type="project" value="UniProtKB-EC"/>
</dbReference>
<keyword evidence="5 14" id="KW-0028">Amino-acid biosynthesis</keyword>
<dbReference type="GO" id="GO:0000287">
    <property type="term" value="F:magnesium ion binding"/>
    <property type="evidence" value="ECO:0007669"/>
    <property type="project" value="UniProtKB-UniRule"/>
</dbReference>
<dbReference type="InterPro" id="IPR045229">
    <property type="entry name" value="TPP_enz"/>
</dbReference>
<feature type="domain" description="Thiamine pyrophosphate enzyme N-terminal TPP-binding" evidence="17">
    <location>
        <begin position="4"/>
        <end position="119"/>
    </location>
</feature>
<dbReference type="FunFam" id="3.40.50.970:FF:000016">
    <property type="entry name" value="Acetolactate synthase"/>
    <property type="match status" value="1"/>
</dbReference>
<name>A0A9D1PUA3_9SPIO</name>
<dbReference type="Pfam" id="PF02776">
    <property type="entry name" value="TPP_enzyme_N"/>
    <property type="match status" value="1"/>
</dbReference>
<gene>
    <name evidence="18" type="primary">ilvB</name>
    <name evidence="18" type="ORF">IAB12_06235</name>
</gene>
<dbReference type="PANTHER" id="PTHR18968:SF13">
    <property type="entry name" value="ACETOLACTATE SYNTHASE CATALYTIC SUBUNIT, MITOCHONDRIAL"/>
    <property type="match status" value="1"/>
</dbReference>
<evidence type="ECO:0000313" key="19">
    <source>
        <dbReference type="Proteomes" id="UP000823936"/>
    </source>
</evidence>